<reference evidence="5" key="1">
    <citation type="journal article" date="2020" name="Cell">
        <title>Large-Scale Comparative Analyses of Tick Genomes Elucidate Their Genetic Diversity and Vector Capacities.</title>
        <authorList>
            <consortium name="Tick Genome and Microbiome Consortium (TIGMIC)"/>
            <person name="Jia N."/>
            <person name="Wang J."/>
            <person name="Shi W."/>
            <person name="Du L."/>
            <person name="Sun Y."/>
            <person name="Zhan W."/>
            <person name="Jiang J.F."/>
            <person name="Wang Q."/>
            <person name="Zhang B."/>
            <person name="Ji P."/>
            <person name="Bell-Sakyi L."/>
            <person name="Cui X.M."/>
            <person name="Yuan T.T."/>
            <person name="Jiang B.G."/>
            <person name="Yang W.F."/>
            <person name="Lam T.T."/>
            <person name="Chang Q.C."/>
            <person name="Ding S.J."/>
            <person name="Wang X.J."/>
            <person name="Zhu J.G."/>
            <person name="Ruan X.D."/>
            <person name="Zhao L."/>
            <person name="Wei J.T."/>
            <person name="Ye R.Z."/>
            <person name="Que T.C."/>
            <person name="Du C.H."/>
            <person name="Zhou Y.H."/>
            <person name="Cheng J.X."/>
            <person name="Dai P.F."/>
            <person name="Guo W.B."/>
            <person name="Han X.H."/>
            <person name="Huang E.J."/>
            <person name="Li L.F."/>
            <person name="Wei W."/>
            <person name="Gao Y.C."/>
            <person name="Liu J.Z."/>
            <person name="Shao H.Z."/>
            <person name="Wang X."/>
            <person name="Wang C.C."/>
            <person name="Yang T.C."/>
            <person name="Huo Q.B."/>
            <person name="Li W."/>
            <person name="Chen H.Y."/>
            <person name="Chen S.E."/>
            <person name="Zhou L.G."/>
            <person name="Ni X.B."/>
            <person name="Tian J.H."/>
            <person name="Sheng Y."/>
            <person name="Liu T."/>
            <person name="Pan Y.S."/>
            <person name="Xia L.Y."/>
            <person name="Li J."/>
            <person name="Zhao F."/>
            <person name="Cao W.C."/>
        </authorList>
    </citation>
    <scope>NUCLEOTIDE SEQUENCE</scope>
    <source>
        <strain evidence="5">Rsan-2018</strain>
    </source>
</reference>
<dbReference type="Proteomes" id="UP000821837">
    <property type="component" value="Chromosome 6"/>
</dbReference>
<evidence type="ECO:0000259" key="4">
    <source>
        <dbReference type="Pfam" id="PF16191"/>
    </source>
</evidence>
<dbReference type="GO" id="GO:0008641">
    <property type="term" value="F:ubiquitin-like modifier activating enzyme activity"/>
    <property type="evidence" value="ECO:0007669"/>
    <property type="project" value="InterPro"/>
</dbReference>
<comment type="pathway">
    <text evidence="1">Protein modification.</text>
</comment>
<evidence type="ECO:0000256" key="2">
    <source>
        <dbReference type="SAM" id="MobiDB-lite"/>
    </source>
</evidence>
<dbReference type="EMBL" id="JABSTV010001252">
    <property type="protein sequence ID" value="KAH7947121.1"/>
    <property type="molecule type" value="Genomic_DNA"/>
</dbReference>
<dbReference type="InterPro" id="IPR032418">
    <property type="entry name" value="E1_FCCH"/>
</dbReference>
<dbReference type="Pfam" id="PF16191">
    <property type="entry name" value="E1_4HB"/>
    <property type="match status" value="1"/>
</dbReference>
<accession>A0A9D4PLI2</accession>
<feature type="region of interest" description="Disordered" evidence="2">
    <location>
        <begin position="1"/>
        <end position="54"/>
    </location>
</feature>
<dbReference type="VEuPathDB" id="VectorBase:RSAN_034182"/>
<dbReference type="InterPro" id="IPR035985">
    <property type="entry name" value="Ubiquitin-activating_enz"/>
</dbReference>
<dbReference type="InterPro" id="IPR042449">
    <property type="entry name" value="Ub-E1_IAD_1"/>
</dbReference>
<name>A0A9D4PLI2_RHISA</name>
<keyword evidence="6" id="KW-1185">Reference proteome</keyword>
<feature type="domain" description="Ubiquitin-activating enzyme E1 four-helix bundle" evidence="4">
    <location>
        <begin position="323"/>
        <end position="379"/>
    </location>
</feature>
<dbReference type="AlphaFoldDB" id="A0A9D4PLI2"/>
<dbReference type="Gene3D" id="2.40.30.180">
    <property type="entry name" value="Ubiquitin-activating enzyme E1, FCCH domain"/>
    <property type="match status" value="1"/>
</dbReference>
<dbReference type="InterPro" id="IPR042302">
    <property type="entry name" value="E1_FCCH_sf"/>
</dbReference>
<evidence type="ECO:0000256" key="1">
    <source>
        <dbReference type="ARBA" id="ARBA00043952"/>
    </source>
</evidence>
<evidence type="ECO:0000313" key="6">
    <source>
        <dbReference type="Proteomes" id="UP000821837"/>
    </source>
</evidence>
<dbReference type="Gene3D" id="3.50.50.80">
    <property type="entry name" value="Ubiquitin-activating enzyme E1, inactive adenylation domain, subdomain 1"/>
    <property type="match status" value="1"/>
</dbReference>
<dbReference type="Gene3D" id="3.40.50.12550">
    <property type="entry name" value="Ubiquitin-activating enzyme E1, inactive adenylation domain, subdomain 2"/>
    <property type="match status" value="1"/>
</dbReference>
<protein>
    <submittedName>
        <fullName evidence="5">Uncharacterized protein</fullName>
    </submittedName>
</protein>
<dbReference type="Pfam" id="PF16190">
    <property type="entry name" value="E1_FCCH"/>
    <property type="match status" value="1"/>
</dbReference>
<reference evidence="5" key="2">
    <citation type="submission" date="2021-09" db="EMBL/GenBank/DDBJ databases">
        <authorList>
            <person name="Jia N."/>
            <person name="Wang J."/>
            <person name="Shi W."/>
            <person name="Du L."/>
            <person name="Sun Y."/>
            <person name="Zhan W."/>
            <person name="Jiang J."/>
            <person name="Wang Q."/>
            <person name="Zhang B."/>
            <person name="Ji P."/>
            <person name="Sakyi L.B."/>
            <person name="Cui X."/>
            <person name="Yuan T."/>
            <person name="Jiang B."/>
            <person name="Yang W."/>
            <person name="Lam T.T.-Y."/>
            <person name="Chang Q."/>
            <person name="Ding S."/>
            <person name="Wang X."/>
            <person name="Zhu J."/>
            <person name="Ruan X."/>
            <person name="Zhao L."/>
            <person name="Wei J."/>
            <person name="Que T."/>
            <person name="Du C."/>
            <person name="Cheng J."/>
            <person name="Dai P."/>
            <person name="Han X."/>
            <person name="Huang E."/>
            <person name="Gao Y."/>
            <person name="Liu J."/>
            <person name="Shao H."/>
            <person name="Ye R."/>
            <person name="Li L."/>
            <person name="Wei W."/>
            <person name="Wang X."/>
            <person name="Wang C."/>
            <person name="Huo Q."/>
            <person name="Li W."/>
            <person name="Guo W."/>
            <person name="Chen H."/>
            <person name="Chen S."/>
            <person name="Zhou L."/>
            <person name="Zhou L."/>
            <person name="Ni X."/>
            <person name="Tian J."/>
            <person name="Zhou Y."/>
            <person name="Sheng Y."/>
            <person name="Liu T."/>
            <person name="Pan Y."/>
            <person name="Xia L."/>
            <person name="Li J."/>
            <person name="Zhao F."/>
            <person name="Cao W."/>
        </authorList>
    </citation>
    <scope>NUCLEOTIDE SEQUENCE</scope>
    <source>
        <strain evidence="5">Rsan-2018</strain>
        <tissue evidence="5">Larvae</tissue>
    </source>
</reference>
<evidence type="ECO:0000259" key="3">
    <source>
        <dbReference type="Pfam" id="PF16190"/>
    </source>
</evidence>
<organism evidence="5 6">
    <name type="scientific">Rhipicephalus sanguineus</name>
    <name type="common">Brown dog tick</name>
    <name type="synonym">Ixodes sanguineus</name>
    <dbReference type="NCBI Taxonomy" id="34632"/>
    <lineage>
        <taxon>Eukaryota</taxon>
        <taxon>Metazoa</taxon>
        <taxon>Ecdysozoa</taxon>
        <taxon>Arthropoda</taxon>
        <taxon>Chelicerata</taxon>
        <taxon>Arachnida</taxon>
        <taxon>Acari</taxon>
        <taxon>Parasitiformes</taxon>
        <taxon>Ixodida</taxon>
        <taxon>Ixodoidea</taxon>
        <taxon>Ixodidae</taxon>
        <taxon>Rhipicephalinae</taxon>
        <taxon>Rhipicephalus</taxon>
        <taxon>Rhipicephalus</taxon>
    </lineage>
</organism>
<sequence>MASPKKRSSDVRKFRTRHKYRGKRRRTLPKATAVDDAPDAPISDRPNADTEPRDSGCEIDAAVEFISASQKKIGFFESEPRLVGAPTVNTMLCEIGALTALVAGSACHPCRERKLGVREEAGKRRLSAFLELCCENSDCPESTLSSTHTWRRIVAQFDFYLNESALGKNRAEACLQALTELNTYVTVAAHTQPLTEDFLKRFSVVVLTDTPLAEQLSISSFTRAHNIALIVADTRGLFGQIFCDFGETFRVVDTTGEQPVSVMVASISKDGDYVTFTEVGGMTEINNCPPMKVKVLGPYTFSVGDTTQFGDYLRGGIATQVKMPKDIKFKSLKDALADPEYVISDFAKMDRQDQLHLGFQALHAFEAKHSRLPRPWNKVALGHSVGKAAETSLHAELLK</sequence>
<feature type="compositionally biased region" description="Basic residues" evidence="2">
    <location>
        <begin position="14"/>
        <end position="28"/>
    </location>
</feature>
<dbReference type="VEuPathDB" id="VectorBase:RSAN_041709"/>
<evidence type="ECO:0000313" key="5">
    <source>
        <dbReference type="EMBL" id="KAH7947121.1"/>
    </source>
</evidence>
<gene>
    <name evidence="5" type="ORF">HPB52_007567</name>
</gene>
<feature type="domain" description="Ubiquitin-activating enzyme E1 FCCH" evidence="3">
    <location>
        <begin position="269"/>
        <end position="322"/>
    </location>
</feature>
<dbReference type="InterPro" id="IPR032420">
    <property type="entry name" value="E1_4HB"/>
</dbReference>
<dbReference type="SUPFAM" id="SSF69572">
    <property type="entry name" value="Activating enzymes of the ubiquitin-like proteins"/>
    <property type="match status" value="1"/>
</dbReference>
<comment type="caution">
    <text evidence="5">The sequence shown here is derived from an EMBL/GenBank/DDBJ whole genome shotgun (WGS) entry which is preliminary data.</text>
</comment>
<proteinExistence type="predicted"/>
<dbReference type="FunFam" id="2.40.30.180:FF:000002">
    <property type="entry name" value="Ubiquitin-activating enzyme E1 2"/>
    <property type="match status" value="1"/>
</dbReference>